<comment type="caution">
    <text evidence="9">The sequence shown here is derived from an EMBL/GenBank/DDBJ whole genome shotgun (WGS) entry which is preliminary data.</text>
</comment>
<evidence type="ECO:0000256" key="4">
    <source>
        <dbReference type="ARBA" id="ARBA00022801"/>
    </source>
</evidence>
<evidence type="ECO:0000256" key="5">
    <source>
        <dbReference type="ARBA" id="ARBA00022989"/>
    </source>
</evidence>
<reference evidence="9 10" key="1">
    <citation type="submission" date="2018-05" db="EMBL/GenBank/DDBJ databases">
        <title>Leucothrix arctica sp. nov., isolated from Arctic seawater.</title>
        <authorList>
            <person name="Choi A."/>
            <person name="Baek K."/>
        </authorList>
    </citation>
    <scope>NUCLEOTIDE SEQUENCE [LARGE SCALE GENOMIC DNA]</scope>
    <source>
        <strain evidence="9 10">JCM 18388</strain>
    </source>
</reference>
<feature type="transmembrane region" description="Helical" evidence="7">
    <location>
        <begin position="6"/>
        <end position="31"/>
    </location>
</feature>
<dbReference type="EMBL" id="QGKM01000002">
    <property type="protein sequence ID" value="PWR00607.1"/>
    <property type="molecule type" value="Genomic_DNA"/>
</dbReference>
<dbReference type="AlphaFoldDB" id="A0A317CQ07"/>
<feature type="transmembrane region" description="Helical" evidence="7">
    <location>
        <begin position="218"/>
        <end position="238"/>
    </location>
</feature>
<dbReference type="PANTHER" id="PTHR43731:SF14">
    <property type="entry name" value="PRESENILIN-ASSOCIATED RHOMBOID-LIKE PROTEIN, MITOCHONDRIAL"/>
    <property type="match status" value="1"/>
</dbReference>
<keyword evidence="3 7" id="KW-0812">Transmembrane</keyword>
<keyword evidence="10" id="KW-1185">Reference proteome</keyword>
<evidence type="ECO:0000256" key="3">
    <source>
        <dbReference type="ARBA" id="ARBA00022692"/>
    </source>
</evidence>
<keyword evidence="5 7" id="KW-1133">Transmembrane helix</keyword>
<evidence type="ECO:0000256" key="6">
    <source>
        <dbReference type="ARBA" id="ARBA00023136"/>
    </source>
</evidence>
<comment type="similarity">
    <text evidence="2">Belongs to the peptidase S54 family.</text>
</comment>
<evidence type="ECO:0000256" key="7">
    <source>
        <dbReference type="SAM" id="Phobius"/>
    </source>
</evidence>
<evidence type="ECO:0000313" key="10">
    <source>
        <dbReference type="Proteomes" id="UP000245539"/>
    </source>
</evidence>
<dbReference type="Pfam" id="PF01694">
    <property type="entry name" value="Rhomboid"/>
    <property type="match status" value="1"/>
</dbReference>
<dbReference type="GO" id="GO:0016020">
    <property type="term" value="C:membrane"/>
    <property type="evidence" value="ECO:0007669"/>
    <property type="project" value="UniProtKB-SubCell"/>
</dbReference>
<dbReference type="InterPro" id="IPR022764">
    <property type="entry name" value="Peptidase_S54_rhomboid_dom"/>
</dbReference>
<dbReference type="RefSeq" id="WP_109835782.1">
    <property type="nucleotide sequence ID" value="NZ_QGKM01000002.1"/>
</dbReference>
<evidence type="ECO:0000256" key="1">
    <source>
        <dbReference type="ARBA" id="ARBA00004141"/>
    </source>
</evidence>
<organism evidence="9 10">
    <name type="scientific">Leucothrix pacifica</name>
    <dbReference type="NCBI Taxonomy" id="1247513"/>
    <lineage>
        <taxon>Bacteria</taxon>
        <taxon>Pseudomonadati</taxon>
        <taxon>Pseudomonadota</taxon>
        <taxon>Gammaproteobacteria</taxon>
        <taxon>Thiotrichales</taxon>
        <taxon>Thiotrichaceae</taxon>
        <taxon>Leucothrix</taxon>
    </lineage>
</organism>
<feature type="domain" description="Peptidase S54 rhomboid" evidence="8">
    <location>
        <begin position="55"/>
        <end position="237"/>
    </location>
</feature>
<comment type="subcellular location">
    <subcellularLocation>
        <location evidence="1">Membrane</location>
        <topology evidence="1">Multi-pass membrane protein</topology>
    </subcellularLocation>
</comment>
<dbReference type="GO" id="GO:0004252">
    <property type="term" value="F:serine-type endopeptidase activity"/>
    <property type="evidence" value="ECO:0007669"/>
    <property type="project" value="InterPro"/>
</dbReference>
<proteinExistence type="inferred from homology"/>
<accession>A0A317CQ07</accession>
<name>A0A317CQ07_9GAMM</name>
<keyword evidence="6 7" id="KW-0472">Membrane</keyword>
<feature type="transmembrane region" description="Helical" evidence="7">
    <location>
        <begin position="158"/>
        <end position="176"/>
    </location>
</feature>
<protein>
    <recommendedName>
        <fullName evidence="8">Peptidase S54 rhomboid domain-containing protein</fullName>
    </recommendedName>
</protein>
<feature type="transmembrane region" description="Helical" evidence="7">
    <location>
        <begin position="95"/>
        <end position="112"/>
    </location>
</feature>
<feature type="transmembrane region" description="Helical" evidence="7">
    <location>
        <begin position="188"/>
        <end position="206"/>
    </location>
</feature>
<dbReference type="Gene3D" id="1.20.1540.10">
    <property type="entry name" value="Rhomboid-like"/>
    <property type="match status" value="1"/>
</dbReference>
<dbReference type="InterPro" id="IPR050925">
    <property type="entry name" value="Rhomboid_protease_S54"/>
</dbReference>
<feature type="transmembrane region" description="Helical" evidence="7">
    <location>
        <begin position="71"/>
        <end position="89"/>
    </location>
</feature>
<gene>
    <name evidence="9" type="ORF">DKW60_00915</name>
</gene>
<evidence type="ECO:0000256" key="2">
    <source>
        <dbReference type="ARBA" id="ARBA00009045"/>
    </source>
</evidence>
<dbReference type="PANTHER" id="PTHR43731">
    <property type="entry name" value="RHOMBOID PROTEASE"/>
    <property type="match status" value="1"/>
</dbReference>
<dbReference type="SUPFAM" id="SSF144091">
    <property type="entry name" value="Rhomboid-like"/>
    <property type="match status" value="1"/>
</dbReference>
<evidence type="ECO:0000259" key="8">
    <source>
        <dbReference type="Pfam" id="PF01694"/>
    </source>
</evidence>
<sequence>MKINNLVLAAINRMTPAVRILIIMNVALFLLDRVVPYKMTEVFGLYLLVNEKYAVWQYLTSMFMHHGPMHLIINMVGLFFFGCIVERALGSKRFIILYMLAGIGSGVMYTLLQGHEYATGRALVSAFEALENSSQTLSGNEIYQKTVYALSRMYRREVVGASGALYGLIVAVAVLFPNEKMSFKYIPFPIVAKYFALGLISIDLVLQLTSFSQFGRFIMAHSVHLGGALTGLLVMLYWRYRSQ</sequence>
<keyword evidence="4" id="KW-0378">Hydrolase</keyword>
<evidence type="ECO:0000313" key="9">
    <source>
        <dbReference type="EMBL" id="PWR00607.1"/>
    </source>
</evidence>
<dbReference type="InterPro" id="IPR035952">
    <property type="entry name" value="Rhomboid-like_sf"/>
</dbReference>
<dbReference type="OrthoDB" id="9814037at2"/>
<dbReference type="Proteomes" id="UP000245539">
    <property type="component" value="Unassembled WGS sequence"/>
</dbReference>